<evidence type="ECO:0000259" key="1">
    <source>
        <dbReference type="Pfam" id="PF07734"/>
    </source>
</evidence>
<dbReference type="InterPro" id="IPR050796">
    <property type="entry name" value="SCF_F-box_component"/>
</dbReference>
<name>A0A6D2JS80_9BRAS</name>
<evidence type="ECO:0000313" key="3">
    <source>
        <dbReference type="Proteomes" id="UP000467841"/>
    </source>
</evidence>
<dbReference type="EMBL" id="CACVBM020001273">
    <property type="protein sequence ID" value="CAA7042672.1"/>
    <property type="molecule type" value="Genomic_DNA"/>
</dbReference>
<dbReference type="Proteomes" id="UP000467841">
    <property type="component" value="Unassembled WGS sequence"/>
</dbReference>
<proteinExistence type="predicted"/>
<dbReference type="InterPro" id="IPR006527">
    <property type="entry name" value="F-box-assoc_dom_typ1"/>
</dbReference>
<dbReference type="PANTHER" id="PTHR31672">
    <property type="entry name" value="BNACNNG10540D PROTEIN"/>
    <property type="match status" value="1"/>
</dbReference>
<feature type="domain" description="F-box associated beta-propeller type 1" evidence="1">
    <location>
        <begin position="128"/>
        <end position="407"/>
    </location>
</feature>
<sequence length="420" mass="47456">MEIFRDLPKDLIEDEILTHVPATYLRGLGSTCKRWNRLFNDDRRFAGKHAEKAAKQFMVLMLTRAYRICPAIVDLDGKIPSFELKSELSLVDPKHPAARFDVDIPFQFSFDHASAQVDVDAVLHCGFKYPGAQFRVGVVFHCDGLLLCTAADKSRFVVWNLFTGETRWFQPSNKGVKGRNIVLGYGKDKSYKILSFYHRKRDYEIYEFSSDTWRVVDEIIAPGWSLGYTGIYVSLKGSTYSFATDETKTQQSVSLIKFDYSAEKFVPVALPYPSSFFGTVSLSVVKDEKLSVLLKGAEDTSKTEIWVSNKVDERTPEVVSWSLVWALDLSPDLQVFWGSSYLLDEEKKVAVISAHWIDLKDETETIDKDTICIVGEDNEATVVDFGLETTDGCYAVILNYVPSLVQIEQAGGGKRKRADM</sequence>
<protein>
    <recommendedName>
        <fullName evidence="1">F-box associated beta-propeller type 1 domain-containing protein</fullName>
    </recommendedName>
</protein>
<dbReference type="SUPFAM" id="SSF81383">
    <property type="entry name" value="F-box domain"/>
    <property type="match status" value="1"/>
</dbReference>
<dbReference type="SUPFAM" id="SSF50965">
    <property type="entry name" value="Galactose oxidase, central domain"/>
    <property type="match status" value="1"/>
</dbReference>
<keyword evidence="3" id="KW-1185">Reference proteome</keyword>
<reference evidence="2" key="1">
    <citation type="submission" date="2020-01" db="EMBL/GenBank/DDBJ databases">
        <authorList>
            <person name="Mishra B."/>
        </authorList>
    </citation>
    <scope>NUCLEOTIDE SEQUENCE [LARGE SCALE GENOMIC DNA]</scope>
</reference>
<dbReference type="Pfam" id="PF07734">
    <property type="entry name" value="FBA_1"/>
    <property type="match status" value="1"/>
</dbReference>
<accession>A0A6D2JS80</accession>
<dbReference type="NCBIfam" id="TIGR01640">
    <property type="entry name" value="F_box_assoc_1"/>
    <property type="match status" value="1"/>
</dbReference>
<gene>
    <name evidence="2" type="ORF">MERR_LOCUS29907</name>
</gene>
<evidence type="ECO:0000313" key="2">
    <source>
        <dbReference type="EMBL" id="CAA7042672.1"/>
    </source>
</evidence>
<dbReference type="AlphaFoldDB" id="A0A6D2JS80"/>
<dbReference type="InterPro" id="IPR036047">
    <property type="entry name" value="F-box-like_dom_sf"/>
</dbReference>
<dbReference type="PANTHER" id="PTHR31672:SF13">
    <property type="entry name" value="F-BOX PROTEIN CPR30-LIKE"/>
    <property type="match status" value="1"/>
</dbReference>
<dbReference type="InterPro" id="IPR017451">
    <property type="entry name" value="F-box-assoc_interact_dom"/>
</dbReference>
<dbReference type="OrthoDB" id="1036825at2759"/>
<comment type="caution">
    <text evidence="2">The sequence shown here is derived from an EMBL/GenBank/DDBJ whole genome shotgun (WGS) entry which is preliminary data.</text>
</comment>
<dbReference type="InterPro" id="IPR011043">
    <property type="entry name" value="Gal_Oxase/kelch_b-propeller"/>
</dbReference>
<organism evidence="2 3">
    <name type="scientific">Microthlaspi erraticum</name>
    <dbReference type="NCBI Taxonomy" id="1685480"/>
    <lineage>
        <taxon>Eukaryota</taxon>
        <taxon>Viridiplantae</taxon>
        <taxon>Streptophyta</taxon>
        <taxon>Embryophyta</taxon>
        <taxon>Tracheophyta</taxon>
        <taxon>Spermatophyta</taxon>
        <taxon>Magnoliopsida</taxon>
        <taxon>eudicotyledons</taxon>
        <taxon>Gunneridae</taxon>
        <taxon>Pentapetalae</taxon>
        <taxon>rosids</taxon>
        <taxon>malvids</taxon>
        <taxon>Brassicales</taxon>
        <taxon>Brassicaceae</taxon>
        <taxon>Coluteocarpeae</taxon>
        <taxon>Microthlaspi</taxon>
    </lineage>
</organism>